<feature type="domain" description="Secretion system C-terminal sorting" evidence="11">
    <location>
        <begin position="352"/>
        <end position="417"/>
    </location>
</feature>
<evidence type="ECO:0000256" key="5">
    <source>
        <dbReference type="ARBA" id="ARBA00022801"/>
    </source>
</evidence>
<reference evidence="12 13" key="1">
    <citation type="submission" date="2024-06" db="EMBL/GenBank/DDBJ databases">
        <authorList>
            <person name="Kaempfer P."/>
            <person name="Viver T."/>
        </authorList>
    </citation>
    <scope>NUCLEOTIDE SEQUENCE [LARGE SCALE GENOMIC DNA]</scope>
    <source>
        <strain evidence="12 13">ST-37</strain>
    </source>
</reference>
<keyword evidence="2" id="KW-0645">Protease</keyword>
<gene>
    <name evidence="12" type="ORF">ABS765_07500</name>
</gene>
<dbReference type="InterPro" id="IPR024079">
    <property type="entry name" value="MetalloPept_cat_dom_sf"/>
</dbReference>
<evidence type="ECO:0000259" key="11">
    <source>
        <dbReference type="Pfam" id="PF18962"/>
    </source>
</evidence>
<dbReference type="Pfam" id="PF05572">
    <property type="entry name" value="Peptidase_M43"/>
    <property type="match status" value="1"/>
</dbReference>
<evidence type="ECO:0000256" key="9">
    <source>
        <dbReference type="SAM" id="SignalP"/>
    </source>
</evidence>
<evidence type="ECO:0000256" key="3">
    <source>
        <dbReference type="ARBA" id="ARBA00022723"/>
    </source>
</evidence>
<dbReference type="PANTHER" id="PTHR47466">
    <property type="match status" value="1"/>
</dbReference>
<evidence type="ECO:0000313" key="13">
    <source>
        <dbReference type="Proteomes" id="UP001629058"/>
    </source>
</evidence>
<name>A0ABW8Y1N1_9FLAO</name>
<keyword evidence="5" id="KW-0378">Hydrolase</keyword>
<dbReference type="Gene3D" id="3.40.390.10">
    <property type="entry name" value="Collagenase (Catalytic Domain)"/>
    <property type="match status" value="1"/>
</dbReference>
<dbReference type="Proteomes" id="UP001629058">
    <property type="component" value="Unassembled WGS sequence"/>
</dbReference>
<keyword evidence="4 9" id="KW-0732">Signal</keyword>
<feature type="chain" id="PRO_5046284257" evidence="9">
    <location>
        <begin position="19"/>
        <end position="424"/>
    </location>
</feature>
<keyword evidence="13" id="KW-1185">Reference proteome</keyword>
<keyword evidence="8" id="KW-1015">Disulfide bond</keyword>
<dbReference type="Pfam" id="PF18962">
    <property type="entry name" value="Por_Secre_tail"/>
    <property type="match status" value="1"/>
</dbReference>
<keyword evidence="3" id="KW-0479">Metal-binding</keyword>
<evidence type="ECO:0000256" key="7">
    <source>
        <dbReference type="ARBA" id="ARBA00023049"/>
    </source>
</evidence>
<evidence type="ECO:0000256" key="4">
    <source>
        <dbReference type="ARBA" id="ARBA00022729"/>
    </source>
</evidence>
<dbReference type="InterPro" id="IPR008754">
    <property type="entry name" value="Peptidase_M43"/>
</dbReference>
<evidence type="ECO:0000259" key="10">
    <source>
        <dbReference type="Pfam" id="PF05572"/>
    </source>
</evidence>
<keyword evidence="6" id="KW-0862">Zinc</keyword>
<evidence type="ECO:0000256" key="6">
    <source>
        <dbReference type="ARBA" id="ARBA00022833"/>
    </source>
</evidence>
<evidence type="ECO:0000256" key="8">
    <source>
        <dbReference type="ARBA" id="ARBA00023157"/>
    </source>
</evidence>
<evidence type="ECO:0000256" key="2">
    <source>
        <dbReference type="ARBA" id="ARBA00022670"/>
    </source>
</evidence>
<protein>
    <submittedName>
        <fullName evidence="12">Zinc-dependent metalloprotease</fullName>
    </submittedName>
</protein>
<feature type="domain" description="Peptidase M43 pregnancy-associated plasma-A" evidence="10">
    <location>
        <begin position="166"/>
        <end position="316"/>
    </location>
</feature>
<dbReference type="SUPFAM" id="SSF55486">
    <property type="entry name" value="Metalloproteases ('zincins'), catalytic domain"/>
    <property type="match status" value="1"/>
</dbReference>
<proteinExistence type="inferred from homology"/>
<dbReference type="InterPro" id="IPR026444">
    <property type="entry name" value="Secre_tail"/>
</dbReference>
<feature type="signal peptide" evidence="9">
    <location>
        <begin position="1"/>
        <end position="18"/>
    </location>
</feature>
<sequence length="424" mass="46661">MRKLYFILLAAAGFSVQAQQAPQIKRACATDRVMANFFAKNPQAKAQEADLRDFLINNDYKAQKKKAVVTIPVVVHVLYKTAQQNISDAQILSQITALNEDFRKQNADFSTVVPAAFQPNAADLELAFCMATKDPNGNPTTGIERKSVPQNFVLGNSYYTSSGFAAWDPTKYLNIWVGYFDGVDSNGDPWDGTLGFAYLPNAAGLSFDGLVIGCFNMGTVGSLWVGYDKGRTATHEIGHYFGLNHIWGNTGVCGTTGGSDGCADTPATNGPYYEQDNPVFPDNQYTCTTTANGAMFMNYMDYVADYQMAMFTNDQKTITSNTMIGPRASLLNSNACSLLSVNETEKVEAINIFPNPTTQYISIASPLTKINEVEIFSSEGRLVKKAFIKNETDKIDVKDFATGVYYVRTYNGKDFVKSMKFIKK</sequence>
<keyword evidence="7 12" id="KW-0482">Metalloprotease</keyword>
<dbReference type="EMBL" id="JBELPY010000003">
    <property type="protein sequence ID" value="MFL9833873.1"/>
    <property type="molecule type" value="Genomic_DNA"/>
</dbReference>
<comment type="caution">
    <text evidence="12">The sequence shown here is derived from an EMBL/GenBank/DDBJ whole genome shotgun (WGS) entry which is preliminary data.</text>
</comment>
<organism evidence="12 13">
    <name type="scientific">Chryseobacterium terrae</name>
    <dbReference type="NCBI Taxonomy" id="3163299"/>
    <lineage>
        <taxon>Bacteria</taxon>
        <taxon>Pseudomonadati</taxon>
        <taxon>Bacteroidota</taxon>
        <taxon>Flavobacteriia</taxon>
        <taxon>Flavobacteriales</taxon>
        <taxon>Weeksellaceae</taxon>
        <taxon>Chryseobacterium group</taxon>
        <taxon>Chryseobacterium</taxon>
    </lineage>
</organism>
<evidence type="ECO:0000256" key="1">
    <source>
        <dbReference type="ARBA" id="ARBA00008721"/>
    </source>
</evidence>
<evidence type="ECO:0000313" key="12">
    <source>
        <dbReference type="EMBL" id="MFL9833873.1"/>
    </source>
</evidence>
<dbReference type="PANTHER" id="PTHR47466:SF1">
    <property type="entry name" value="METALLOPROTEASE MEP1 (AFU_ORTHOLOGUE AFUA_1G07730)-RELATED"/>
    <property type="match status" value="1"/>
</dbReference>
<dbReference type="NCBIfam" id="TIGR04183">
    <property type="entry name" value="Por_Secre_tail"/>
    <property type="match status" value="1"/>
</dbReference>
<dbReference type="GO" id="GO:0008237">
    <property type="term" value="F:metallopeptidase activity"/>
    <property type="evidence" value="ECO:0007669"/>
    <property type="project" value="UniProtKB-KW"/>
</dbReference>
<comment type="similarity">
    <text evidence="1">Belongs to the peptidase M43B family.</text>
</comment>
<dbReference type="RefSeq" id="WP_408089145.1">
    <property type="nucleotide sequence ID" value="NZ_JBELPY010000003.1"/>
</dbReference>
<accession>A0ABW8Y1N1</accession>